<feature type="transmembrane region" description="Helical" evidence="1">
    <location>
        <begin position="73"/>
        <end position="93"/>
    </location>
</feature>
<dbReference type="AlphaFoldDB" id="A0A2J6X6J9"/>
<name>A0A2J6X6J9_9BACT</name>
<evidence type="ECO:0000256" key="1">
    <source>
        <dbReference type="SAM" id="Phobius"/>
    </source>
</evidence>
<feature type="transmembrane region" description="Helical" evidence="1">
    <location>
        <begin position="44"/>
        <end position="66"/>
    </location>
</feature>
<sequence length="103" mass="12555">MWNIEKHTKGENRAYIDGRSGEWANLPIYATEILIPPLMYFVKWHILITTVYILNVLWGFVSLRFINLKISYILWQINKFRWIIFIFFGYYYISKSMYIEGIF</sequence>
<organism evidence="2 3">
    <name type="scientific">Caldisericum exile</name>
    <dbReference type="NCBI Taxonomy" id="693075"/>
    <lineage>
        <taxon>Bacteria</taxon>
        <taxon>Pseudomonadati</taxon>
        <taxon>Caldisericota/Cryosericota group</taxon>
        <taxon>Caldisericota</taxon>
        <taxon>Caldisericia</taxon>
        <taxon>Caldisericales</taxon>
        <taxon>Caldisericaceae</taxon>
        <taxon>Caldisericum</taxon>
    </lineage>
</organism>
<accession>A0A2J6X6J9</accession>
<keyword evidence="1" id="KW-1133">Transmembrane helix</keyword>
<comment type="caution">
    <text evidence="2">The sequence shown here is derived from an EMBL/GenBank/DDBJ whole genome shotgun (WGS) entry which is preliminary data.</text>
</comment>
<evidence type="ECO:0000313" key="3">
    <source>
        <dbReference type="Proteomes" id="UP000236910"/>
    </source>
</evidence>
<keyword evidence="1" id="KW-0472">Membrane</keyword>
<proteinExistence type="predicted"/>
<protein>
    <submittedName>
        <fullName evidence="2">Uncharacterized protein</fullName>
    </submittedName>
</protein>
<feature type="non-terminal residue" evidence="2">
    <location>
        <position position="103"/>
    </location>
</feature>
<gene>
    <name evidence="2" type="ORF">C0175_03655</name>
</gene>
<dbReference type="Proteomes" id="UP000236910">
    <property type="component" value="Unassembled WGS sequence"/>
</dbReference>
<keyword evidence="1" id="KW-0812">Transmembrane</keyword>
<dbReference type="EMBL" id="PNIX01000215">
    <property type="protein sequence ID" value="PMP82429.1"/>
    <property type="molecule type" value="Genomic_DNA"/>
</dbReference>
<reference evidence="2 3" key="1">
    <citation type="submission" date="2018-01" db="EMBL/GenBank/DDBJ databases">
        <title>Metagenomic assembled genomes from two thermal pools in the Uzon Caldera, Kamchatka, Russia.</title>
        <authorList>
            <person name="Wilkins L."/>
            <person name="Ettinger C."/>
        </authorList>
    </citation>
    <scope>NUCLEOTIDE SEQUENCE [LARGE SCALE GENOMIC DNA]</scope>
    <source>
        <strain evidence="2">ARK-10</strain>
    </source>
</reference>
<evidence type="ECO:0000313" key="2">
    <source>
        <dbReference type="EMBL" id="PMP82429.1"/>
    </source>
</evidence>